<comment type="function">
    <text evidence="5">Converts proline to delta-1-pyrroline-5-carboxylate.</text>
</comment>
<gene>
    <name evidence="8" type="ORF">GMORB2_3679</name>
</gene>
<keyword evidence="3 5" id="KW-0560">Oxidoreductase</keyword>
<comment type="catalytic activity">
    <reaction evidence="5">
        <text>L-proline + a quinone = (S)-1-pyrroline-5-carboxylate + a quinol + H(+)</text>
        <dbReference type="Rhea" id="RHEA:23784"/>
        <dbReference type="ChEBI" id="CHEBI:15378"/>
        <dbReference type="ChEBI" id="CHEBI:17388"/>
        <dbReference type="ChEBI" id="CHEBI:24646"/>
        <dbReference type="ChEBI" id="CHEBI:60039"/>
        <dbReference type="ChEBI" id="CHEBI:132124"/>
        <dbReference type="EC" id="1.5.5.2"/>
    </reaction>
</comment>
<protein>
    <recommendedName>
        <fullName evidence="2 5">Proline dehydrogenase</fullName>
        <ecNumber evidence="2 5">1.5.5.2</ecNumber>
    </recommendedName>
</protein>
<dbReference type="GeneID" id="55969907"/>
<dbReference type="OrthoDB" id="5464at2759"/>
<name>A0A9P4YZC9_9HYPO</name>
<feature type="region of interest" description="Disordered" evidence="6">
    <location>
        <begin position="54"/>
        <end position="75"/>
    </location>
</feature>
<reference evidence="8" key="1">
    <citation type="submission" date="2020-03" db="EMBL/GenBank/DDBJ databases">
        <title>Site-based positive gene gene selection in Geosmithia morbida across the United States reveals a broad range of putative effectors and factors for local host and environmental adapation.</title>
        <authorList>
            <person name="Onufrak A."/>
            <person name="Murdoch R.W."/>
            <person name="Gazis R."/>
            <person name="Huff M."/>
            <person name="Staton M."/>
            <person name="Klingeman W."/>
            <person name="Hadziabdic D."/>
        </authorList>
    </citation>
    <scope>NUCLEOTIDE SEQUENCE</scope>
    <source>
        <strain evidence="8">1262</strain>
    </source>
</reference>
<dbReference type="SUPFAM" id="SSF51730">
    <property type="entry name" value="FAD-linked oxidoreductase"/>
    <property type="match status" value="1"/>
</dbReference>
<keyword evidence="4 5" id="KW-0642">Proline metabolism</keyword>
<dbReference type="AlphaFoldDB" id="A0A9P4YZC9"/>
<feature type="domain" description="Proline dehydrogenase" evidence="7">
    <location>
        <begin position="154"/>
        <end position="481"/>
    </location>
</feature>
<dbReference type="PANTHER" id="PTHR13914:SF30">
    <property type="entry name" value="PROLINE DEHYDROGENASE"/>
    <property type="match status" value="1"/>
</dbReference>
<dbReference type="GO" id="GO:0005739">
    <property type="term" value="C:mitochondrion"/>
    <property type="evidence" value="ECO:0007669"/>
    <property type="project" value="TreeGrafter"/>
</dbReference>
<dbReference type="InterPro" id="IPR015659">
    <property type="entry name" value="Proline_oxidase"/>
</dbReference>
<proteinExistence type="inferred from homology"/>
<evidence type="ECO:0000259" key="7">
    <source>
        <dbReference type="Pfam" id="PF01619"/>
    </source>
</evidence>
<organism evidence="8 9">
    <name type="scientific">Geosmithia morbida</name>
    <dbReference type="NCBI Taxonomy" id="1094350"/>
    <lineage>
        <taxon>Eukaryota</taxon>
        <taxon>Fungi</taxon>
        <taxon>Dikarya</taxon>
        <taxon>Ascomycota</taxon>
        <taxon>Pezizomycotina</taxon>
        <taxon>Sordariomycetes</taxon>
        <taxon>Hypocreomycetidae</taxon>
        <taxon>Hypocreales</taxon>
        <taxon>Bionectriaceae</taxon>
        <taxon>Geosmithia</taxon>
    </lineage>
</organism>
<keyword evidence="5" id="KW-0274">FAD</keyword>
<evidence type="ECO:0000313" key="9">
    <source>
        <dbReference type="Proteomes" id="UP000749293"/>
    </source>
</evidence>
<evidence type="ECO:0000256" key="1">
    <source>
        <dbReference type="ARBA" id="ARBA00005869"/>
    </source>
</evidence>
<dbReference type="InterPro" id="IPR002872">
    <property type="entry name" value="Proline_DH_dom"/>
</dbReference>
<dbReference type="Proteomes" id="UP000749293">
    <property type="component" value="Unassembled WGS sequence"/>
</dbReference>
<accession>A0A9P4YZC9</accession>
<evidence type="ECO:0000256" key="2">
    <source>
        <dbReference type="ARBA" id="ARBA00012695"/>
    </source>
</evidence>
<evidence type="ECO:0000256" key="6">
    <source>
        <dbReference type="SAM" id="MobiDB-lite"/>
    </source>
</evidence>
<comment type="caution">
    <text evidence="8">The sequence shown here is derived from an EMBL/GenBank/DDBJ whole genome shotgun (WGS) entry which is preliminary data.</text>
</comment>
<dbReference type="Gene3D" id="3.20.20.220">
    <property type="match status" value="1"/>
</dbReference>
<sequence length="502" mass="54919">MPSTFAGRGLRSSSHFAGVPSCGAAAPLSAVVVALGCRMRNPMTFRRRLIHSSEKRTSTLAENPGAVTPPSSTEPARAPLSVLPLTMVIRSLGTTAIASSPLLLTPSLRIMDFLASTQSRLFNADTNPFLRFFLKKTFYAQFCAGENPAEVRGSMESLKAIGFNGVILGYAKEVVLPESQAQALAAGRSFEENAQVIRDEIEPWAEGVRETVRLAQPGDFVALKFTGAGSVALYQLSKRLPCSEYLYKATDSICQVASERGIRLLFDAEQDALQDGIDDWTMQFARKYNKDNAIVFGTYQAYKKRTPGVVYNHLQMARNEGFSLGVKLVRGAYINSDPRECFHATKEETDACYDGIAASVLTRQWNATVEGEGEFPPSSLVLATHNGESVRRARAICDAGAARSPISFAQLQGMADDVSCELVEASIQRRKLAEPTAAPSTSVNLAPLPAYKYMVWGTTGECMKYLLRRAYENKDAVSRTRTSRDALWGEMIRRVKATFKLA</sequence>
<dbReference type="GO" id="GO:0004657">
    <property type="term" value="F:proline dehydrogenase activity"/>
    <property type="evidence" value="ECO:0007669"/>
    <property type="project" value="UniProtKB-EC"/>
</dbReference>
<evidence type="ECO:0000256" key="3">
    <source>
        <dbReference type="ARBA" id="ARBA00023002"/>
    </source>
</evidence>
<dbReference type="Pfam" id="PF01619">
    <property type="entry name" value="Pro_dh"/>
    <property type="match status" value="1"/>
</dbReference>
<dbReference type="RefSeq" id="XP_035323492.1">
    <property type="nucleotide sequence ID" value="XM_035465655.1"/>
</dbReference>
<comment type="similarity">
    <text evidence="1 5">Belongs to the proline oxidase family.</text>
</comment>
<dbReference type="InterPro" id="IPR029041">
    <property type="entry name" value="FAD-linked_oxidoreductase-like"/>
</dbReference>
<evidence type="ECO:0000256" key="4">
    <source>
        <dbReference type="ARBA" id="ARBA00023062"/>
    </source>
</evidence>
<dbReference type="EMBL" id="JAANYQ010000003">
    <property type="protein sequence ID" value="KAF4124840.1"/>
    <property type="molecule type" value="Genomic_DNA"/>
</dbReference>
<dbReference type="GO" id="GO:0010133">
    <property type="term" value="P:L-proline catabolic process to L-glutamate"/>
    <property type="evidence" value="ECO:0007669"/>
    <property type="project" value="TreeGrafter"/>
</dbReference>
<comment type="cofactor">
    <cofactor evidence="5">
        <name>FAD</name>
        <dbReference type="ChEBI" id="CHEBI:57692"/>
    </cofactor>
</comment>
<evidence type="ECO:0000256" key="5">
    <source>
        <dbReference type="RuleBase" id="RU364054"/>
    </source>
</evidence>
<evidence type="ECO:0000313" key="8">
    <source>
        <dbReference type="EMBL" id="KAF4124840.1"/>
    </source>
</evidence>
<keyword evidence="5" id="KW-0285">Flavoprotein</keyword>
<dbReference type="PANTHER" id="PTHR13914">
    <property type="entry name" value="PROLINE OXIDASE"/>
    <property type="match status" value="1"/>
</dbReference>
<keyword evidence="9" id="KW-1185">Reference proteome</keyword>
<dbReference type="EC" id="1.5.5.2" evidence="2 5"/>
<dbReference type="GO" id="GO:0071949">
    <property type="term" value="F:FAD binding"/>
    <property type="evidence" value="ECO:0007669"/>
    <property type="project" value="TreeGrafter"/>
</dbReference>